<protein>
    <submittedName>
        <fullName evidence="1">Uncharacterized protein</fullName>
    </submittedName>
</protein>
<reference evidence="1" key="1">
    <citation type="submission" date="2018-02" db="EMBL/GenBank/DDBJ databases">
        <title>Rhizophora mucronata_Transcriptome.</title>
        <authorList>
            <person name="Meera S.P."/>
            <person name="Sreeshan A."/>
            <person name="Augustine A."/>
        </authorList>
    </citation>
    <scope>NUCLEOTIDE SEQUENCE</scope>
    <source>
        <tissue evidence="1">Leaf</tissue>
    </source>
</reference>
<evidence type="ECO:0000313" key="1">
    <source>
        <dbReference type="EMBL" id="MBX72512.1"/>
    </source>
</evidence>
<name>A0A2P2QZU3_RHIMU</name>
<accession>A0A2P2QZU3</accession>
<dbReference type="AlphaFoldDB" id="A0A2P2QZU3"/>
<sequence>MFLWGLLVRLIDNINLYMQQFNACWHMPSGNYCHNTQWLAHSGKALD</sequence>
<proteinExistence type="predicted"/>
<organism evidence="1">
    <name type="scientific">Rhizophora mucronata</name>
    <name type="common">Asiatic mangrove</name>
    <dbReference type="NCBI Taxonomy" id="61149"/>
    <lineage>
        <taxon>Eukaryota</taxon>
        <taxon>Viridiplantae</taxon>
        <taxon>Streptophyta</taxon>
        <taxon>Embryophyta</taxon>
        <taxon>Tracheophyta</taxon>
        <taxon>Spermatophyta</taxon>
        <taxon>Magnoliopsida</taxon>
        <taxon>eudicotyledons</taxon>
        <taxon>Gunneridae</taxon>
        <taxon>Pentapetalae</taxon>
        <taxon>rosids</taxon>
        <taxon>fabids</taxon>
        <taxon>Malpighiales</taxon>
        <taxon>Rhizophoraceae</taxon>
        <taxon>Rhizophora</taxon>
    </lineage>
</organism>
<dbReference type="EMBL" id="GGEC01092028">
    <property type="protein sequence ID" value="MBX72512.1"/>
    <property type="molecule type" value="Transcribed_RNA"/>
</dbReference>